<dbReference type="SUPFAM" id="SSF53474">
    <property type="entry name" value="alpha/beta-Hydrolases"/>
    <property type="match status" value="1"/>
</dbReference>
<sequence>MPTRYVRGHHSNFLDVQPPLLPIRLLVGSFFPSLVTKNEVDQKKMFPVKDRIIKLLRETGYMHIQATKPDTVDGQLTKKFELDDLLNNVMVYWISGSITSSMRLYKETFANYHEMNSYSSVTTSVPTGYASLPHELSFTPEPWLSYIFKNVISYTSFPDGGHFAAFEEPKLMAEDIRKFATGVEDFLLKNPEK</sequence>
<keyword evidence="4" id="KW-1185">Reference proteome</keyword>
<dbReference type="AlphaFoldDB" id="A0A9Q1BAP6"/>
<gene>
    <name evidence="3" type="ORF">HOLleu_40701</name>
</gene>
<dbReference type="GO" id="GO:0004301">
    <property type="term" value="F:epoxide hydrolase activity"/>
    <property type="evidence" value="ECO:0007669"/>
    <property type="project" value="TreeGrafter"/>
</dbReference>
<protein>
    <submittedName>
        <fullName evidence="3">Epoxide hydrolase 1</fullName>
    </submittedName>
</protein>
<accession>A0A9Q1BAP6</accession>
<organism evidence="3 4">
    <name type="scientific">Holothuria leucospilota</name>
    <name type="common">Black long sea cucumber</name>
    <name type="synonym">Mertensiothuria leucospilota</name>
    <dbReference type="NCBI Taxonomy" id="206669"/>
    <lineage>
        <taxon>Eukaryota</taxon>
        <taxon>Metazoa</taxon>
        <taxon>Echinodermata</taxon>
        <taxon>Eleutherozoa</taxon>
        <taxon>Echinozoa</taxon>
        <taxon>Holothuroidea</taxon>
        <taxon>Aspidochirotacea</taxon>
        <taxon>Aspidochirotida</taxon>
        <taxon>Holothuriidae</taxon>
        <taxon>Holothuria</taxon>
    </lineage>
</organism>
<comment type="caution">
    <text evidence="3">The sequence shown here is derived from an EMBL/GenBank/DDBJ whole genome shotgun (WGS) entry which is preliminary data.</text>
</comment>
<reference evidence="3" key="1">
    <citation type="submission" date="2021-10" db="EMBL/GenBank/DDBJ databases">
        <title>Tropical sea cucumber genome reveals ecological adaptation and Cuvierian tubules defense mechanism.</title>
        <authorList>
            <person name="Chen T."/>
        </authorList>
    </citation>
    <scope>NUCLEOTIDE SEQUENCE</scope>
    <source>
        <strain evidence="3">Nanhai2018</strain>
        <tissue evidence="3">Muscle</tissue>
    </source>
</reference>
<evidence type="ECO:0000256" key="2">
    <source>
        <dbReference type="ARBA" id="ARBA00022801"/>
    </source>
</evidence>
<evidence type="ECO:0000313" key="3">
    <source>
        <dbReference type="EMBL" id="KAJ8020961.1"/>
    </source>
</evidence>
<evidence type="ECO:0000256" key="1">
    <source>
        <dbReference type="ARBA" id="ARBA00010088"/>
    </source>
</evidence>
<proteinExistence type="inferred from homology"/>
<name>A0A9Q1BAP6_HOLLE</name>
<dbReference type="Proteomes" id="UP001152320">
    <property type="component" value="Chromosome 22"/>
</dbReference>
<comment type="similarity">
    <text evidence="1">Belongs to the peptidase S33 family.</text>
</comment>
<dbReference type="EMBL" id="JAIZAY010000022">
    <property type="protein sequence ID" value="KAJ8020961.1"/>
    <property type="molecule type" value="Genomic_DNA"/>
</dbReference>
<keyword evidence="2 3" id="KW-0378">Hydrolase</keyword>
<dbReference type="Gene3D" id="3.40.50.1820">
    <property type="entry name" value="alpha/beta hydrolase"/>
    <property type="match status" value="1"/>
</dbReference>
<dbReference type="GO" id="GO:0097176">
    <property type="term" value="P:epoxide metabolic process"/>
    <property type="evidence" value="ECO:0007669"/>
    <property type="project" value="TreeGrafter"/>
</dbReference>
<dbReference type="OrthoDB" id="7130006at2759"/>
<dbReference type="PRINTS" id="PR00412">
    <property type="entry name" value="EPOXHYDRLASE"/>
</dbReference>
<evidence type="ECO:0000313" key="4">
    <source>
        <dbReference type="Proteomes" id="UP001152320"/>
    </source>
</evidence>
<dbReference type="InterPro" id="IPR000639">
    <property type="entry name" value="Epox_hydrolase-like"/>
</dbReference>
<dbReference type="InterPro" id="IPR029058">
    <property type="entry name" value="AB_hydrolase_fold"/>
</dbReference>
<dbReference type="PANTHER" id="PTHR21661:SF35">
    <property type="entry name" value="EPOXIDE HYDROLASE"/>
    <property type="match status" value="1"/>
</dbReference>
<dbReference type="PANTHER" id="PTHR21661">
    <property type="entry name" value="EPOXIDE HYDROLASE 1-RELATED"/>
    <property type="match status" value="1"/>
</dbReference>